<evidence type="ECO:0000313" key="1">
    <source>
        <dbReference type="EMBL" id="OWM70350.1"/>
    </source>
</evidence>
<dbReference type="EMBL" id="MTKT01004693">
    <property type="protein sequence ID" value="OWM70350.1"/>
    <property type="molecule type" value="Genomic_DNA"/>
</dbReference>
<evidence type="ECO:0000313" key="2">
    <source>
        <dbReference type="EMBL" id="PKI61376.1"/>
    </source>
</evidence>
<dbReference type="EMBL" id="PGOL01001043">
    <property type="protein sequence ID" value="PKI61376.1"/>
    <property type="molecule type" value="Genomic_DNA"/>
</dbReference>
<organism evidence="1 3">
    <name type="scientific">Punica granatum</name>
    <name type="common">Pomegranate</name>
    <dbReference type="NCBI Taxonomy" id="22663"/>
    <lineage>
        <taxon>Eukaryota</taxon>
        <taxon>Viridiplantae</taxon>
        <taxon>Streptophyta</taxon>
        <taxon>Embryophyta</taxon>
        <taxon>Tracheophyta</taxon>
        <taxon>Spermatophyta</taxon>
        <taxon>Magnoliopsida</taxon>
        <taxon>eudicotyledons</taxon>
        <taxon>Gunneridae</taxon>
        <taxon>Pentapetalae</taxon>
        <taxon>rosids</taxon>
        <taxon>malvids</taxon>
        <taxon>Myrtales</taxon>
        <taxon>Lythraceae</taxon>
        <taxon>Punica</taxon>
    </lineage>
</organism>
<reference evidence="3" key="1">
    <citation type="journal article" date="2017" name="Plant J.">
        <title>The pomegranate (Punica granatum L.) genome and the genomics of punicalagin biosynthesis.</title>
        <authorList>
            <person name="Qin G."/>
            <person name="Xu C."/>
            <person name="Ming R."/>
            <person name="Tang H."/>
            <person name="Guyot R."/>
            <person name="Kramer E.M."/>
            <person name="Hu Y."/>
            <person name="Yi X."/>
            <person name="Qi Y."/>
            <person name="Xu X."/>
            <person name="Gao Z."/>
            <person name="Pan H."/>
            <person name="Jian J."/>
            <person name="Tian Y."/>
            <person name="Yue Z."/>
            <person name="Xu Y."/>
        </authorList>
    </citation>
    <scope>NUCLEOTIDE SEQUENCE [LARGE SCALE GENOMIC DNA]</scope>
    <source>
        <strain evidence="3">cv. Dabenzi</strain>
    </source>
</reference>
<comment type="caution">
    <text evidence="1">The sequence shown here is derived from an EMBL/GenBank/DDBJ whole genome shotgun (WGS) entry which is preliminary data.</text>
</comment>
<name>A0A218WDE5_PUNGR</name>
<accession>A0A218WDE5</accession>
<keyword evidence="4" id="KW-1185">Reference proteome</keyword>
<reference evidence="1" key="2">
    <citation type="submission" date="2017-06" db="EMBL/GenBank/DDBJ databases">
        <title>The pomegranate genome and the genomics of punicalagin biosynthesis.</title>
        <authorList>
            <person name="Xu C."/>
        </authorList>
    </citation>
    <scope>NUCLEOTIDE SEQUENCE [LARGE SCALE GENOMIC DNA]</scope>
    <source>
        <tissue evidence="1">Fresh leaf</tissue>
    </source>
</reference>
<reference evidence="2 4" key="3">
    <citation type="submission" date="2017-11" db="EMBL/GenBank/DDBJ databases">
        <title>De-novo sequencing of pomegranate (Punica granatum L.) genome.</title>
        <authorList>
            <person name="Akparov Z."/>
            <person name="Amiraslanov A."/>
            <person name="Hajiyeva S."/>
            <person name="Abbasov M."/>
            <person name="Kaur K."/>
            <person name="Hamwieh A."/>
            <person name="Solovyev V."/>
            <person name="Salamov A."/>
            <person name="Braich B."/>
            <person name="Kosarev P."/>
            <person name="Mahmoud A."/>
            <person name="Hajiyev E."/>
            <person name="Babayeva S."/>
            <person name="Izzatullayeva V."/>
            <person name="Mammadov A."/>
            <person name="Mammadov A."/>
            <person name="Sharifova S."/>
            <person name="Ojaghi J."/>
            <person name="Eynullazada K."/>
            <person name="Bayramov B."/>
            <person name="Abdulazimova A."/>
            <person name="Shahmuradov I."/>
        </authorList>
    </citation>
    <scope>NUCLEOTIDE SEQUENCE [LARGE SCALE GENOMIC DNA]</scope>
    <source>
        <strain evidence="2">AG2017</strain>
        <strain evidence="4">cv. AG2017</strain>
        <tissue evidence="2">Leaf</tissue>
    </source>
</reference>
<proteinExistence type="predicted"/>
<gene>
    <name evidence="1" type="ORF">CDL15_Pgr004487</name>
    <name evidence="2" type="ORF">CRG98_018224</name>
</gene>
<evidence type="ECO:0000313" key="3">
    <source>
        <dbReference type="Proteomes" id="UP000197138"/>
    </source>
</evidence>
<dbReference type="AlphaFoldDB" id="A0A218WDE5"/>
<dbReference type="Proteomes" id="UP000197138">
    <property type="component" value="Unassembled WGS sequence"/>
</dbReference>
<sequence>MARLQEEKRSAKNRRREKPFLCLFCCERQRWSIAQLNSRMRKVVGIAAETTELQGQRKRLWVEQGSTAKTRKPIGRYRHGIVGQGLREFGQNWGCRERPAKAGRASTLSDGSS</sequence>
<protein>
    <submittedName>
        <fullName evidence="1">Uncharacterized protein</fullName>
    </submittedName>
</protein>
<evidence type="ECO:0000313" key="4">
    <source>
        <dbReference type="Proteomes" id="UP000233551"/>
    </source>
</evidence>
<dbReference type="Proteomes" id="UP000233551">
    <property type="component" value="Unassembled WGS sequence"/>
</dbReference>